<dbReference type="InterPro" id="IPR036457">
    <property type="entry name" value="PPM-type-like_dom_sf"/>
</dbReference>
<sequence length="330" mass="37433">MLSFASILRFDPPIGEGFFAMIVVFSFVLAKRFAQTHQNLETAHGDLISAANEIRELNDSLEVKVASRTRELSEKNELITESLEYAAQIQQSVLPAREEMVTLFEDYFTLWKPKGIVGGDIYWRHQHEDGFLFAVIDCTGHGVPGALLTMSVTSAMDYIVEQMNIFDPADVLFHLNNIMKGKLNQGSTDPFADDGLEIALVSCTNGMSRLHFAGSKLRLFALEKGEINEYKGSRYSIGFKRSRKDQKFEQHTIHFTEETRFFLTTDGFIEQSGGPKGFGLGWERFRKLLLESRGSMSETGSFLEKSFDDYRNEREQRDDVLVIGFTLDVD</sequence>
<evidence type="ECO:0000313" key="4">
    <source>
        <dbReference type="Proteomes" id="UP000587760"/>
    </source>
</evidence>
<dbReference type="GO" id="GO:0016791">
    <property type="term" value="F:phosphatase activity"/>
    <property type="evidence" value="ECO:0007669"/>
    <property type="project" value="TreeGrafter"/>
</dbReference>
<dbReference type="SMART" id="SM00331">
    <property type="entry name" value="PP2C_SIG"/>
    <property type="match status" value="1"/>
</dbReference>
<organism evidence="3 4">
    <name type="scientific">Spirochaeta isovalerica</name>
    <dbReference type="NCBI Taxonomy" id="150"/>
    <lineage>
        <taxon>Bacteria</taxon>
        <taxon>Pseudomonadati</taxon>
        <taxon>Spirochaetota</taxon>
        <taxon>Spirochaetia</taxon>
        <taxon>Spirochaetales</taxon>
        <taxon>Spirochaetaceae</taxon>
        <taxon>Spirochaeta</taxon>
    </lineage>
</organism>
<proteinExistence type="predicted"/>
<dbReference type="Gene3D" id="3.60.40.10">
    <property type="entry name" value="PPM-type phosphatase domain"/>
    <property type="match status" value="1"/>
</dbReference>
<evidence type="ECO:0000256" key="1">
    <source>
        <dbReference type="ARBA" id="ARBA00022801"/>
    </source>
</evidence>
<evidence type="ECO:0000313" key="3">
    <source>
        <dbReference type="EMBL" id="MBB6482415.1"/>
    </source>
</evidence>
<dbReference type="AlphaFoldDB" id="A0A841REB4"/>
<evidence type="ECO:0000259" key="2">
    <source>
        <dbReference type="SMART" id="SM00331"/>
    </source>
</evidence>
<feature type="domain" description="PPM-type phosphatase" evidence="2">
    <location>
        <begin position="102"/>
        <end position="327"/>
    </location>
</feature>
<name>A0A841REB4_9SPIO</name>
<dbReference type="InterPro" id="IPR052016">
    <property type="entry name" value="Bact_Sigma-Reg"/>
</dbReference>
<dbReference type="Proteomes" id="UP000587760">
    <property type="component" value="Unassembled WGS sequence"/>
</dbReference>
<accession>A0A841REB4</accession>
<protein>
    <submittedName>
        <fullName evidence="3">Serine phosphatase RsbU (Regulator of sigma subunit)</fullName>
    </submittedName>
</protein>
<gene>
    <name evidence="3" type="ORF">HNR50_004114</name>
</gene>
<comment type="caution">
    <text evidence="3">The sequence shown here is derived from an EMBL/GenBank/DDBJ whole genome shotgun (WGS) entry which is preliminary data.</text>
</comment>
<dbReference type="Pfam" id="PF07228">
    <property type="entry name" value="SpoIIE"/>
    <property type="match status" value="1"/>
</dbReference>
<dbReference type="EMBL" id="JACHGJ010000012">
    <property type="protein sequence ID" value="MBB6482415.1"/>
    <property type="molecule type" value="Genomic_DNA"/>
</dbReference>
<keyword evidence="4" id="KW-1185">Reference proteome</keyword>
<reference evidence="3 4" key="1">
    <citation type="submission" date="2020-08" db="EMBL/GenBank/DDBJ databases">
        <title>Genomic Encyclopedia of Type Strains, Phase IV (KMG-IV): sequencing the most valuable type-strain genomes for metagenomic binning, comparative biology and taxonomic classification.</title>
        <authorList>
            <person name="Goeker M."/>
        </authorList>
    </citation>
    <scope>NUCLEOTIDE SEQUENCE [LARGE SCALE GENOMIC DNA]</scope>
    <source>
        <strain evidence="3 4">DSM 2461</strain>
    </source>
</reference>
<dbReference type="PANTHER" id="PTHR43156">
    <property type="entry name" value="STAGE II SPORULATION PROTEIN E-RELATED"/>
    <property type="match status" value="1"/>
</dbReference>
<keyword evidence="1" id="KW-0378">Hydrolase</keyword>
<dbReference type="InterPro" id="IPR001932">
    <property type="entry name" value="PPM-type_phosphatase-like_dom"/>
</dbReference>
<dbReference type="PANTHER" id="PTHR43156:SF9">
    <property type="entry name" value="HAMP DOMAIN-CONTAINING PROTEIN"/>
    <property type="match status" value="1"/>
</dbReference>